<evidence type="ECO:0000313" key="1">
    <source>
        <dbReference type="EMBL" id="EEV16298.1"/>
    </source>
</evidence>
<dbReference type="STRING" id="824.CGRAC_1472"/>
<gene>
    <name evidence="1" type="ORF">CAMGR0001_1995</name>
</gene>
<keyword evidence="2" id="KW-1185">Reference proteome</keyword>
<organism evidence="1 2">
    <name type="scientific">Campylobacter gracilis RM3268</name>
    <dbReference type="NCBI Taxonomy" id="553220"/>
    <lineage>
        <taxon>Bacteria</taxon>
        <taxon>Pseudomonadati</taxon>
        <taxon>Campylobacterota</taxon>
        <taxon>Epsilonproteobacteria</taxon>
        <taxon>Campylobacterales</taxon>
        <taxon>Campylobacteraceae</taxon>
        <taxon>Campylobacter</taxon>
    </lineage>
</organism>
<dbReference type="OrthoDB" id="5363753at2"/>
<dbReference type="AlphaFoldDB" id="C8PLI6"/>
<accession>C8PLI6</accession>
<dbReference type="RefSeq" id="WP_005873274.1">
    <property type="nucleotide sequence ID" value="NZ_ACYG01000032.1"/>
</dbReference>
<dbReference type="EMBL" id="ACYG01000032">
    <property type="protein sequence ID" value="EEV16298.1"/>
    <property type="molecule type" value="Genomic_DNA"/>
</dbReference>
<reference evidence="1 2" key="1">
    <citation type="submission" date="2009-07" db="EMBL/GenBank/DDBJ databases">
        <authorList>
            <person name="Madupu R."/>
            <person name="Sebastian Y."/>
            <person name="Durkin A.S."/>
            <person name="Torralba M."/>
            <person name="Methe B."/>
            <person name="Sutton G.G."/>
            <person name="Strausberg R.L."/>
            <person name="Nelson K.E."/>
        </authorList>
    </citation>
    <scope>NUCLEOTIDE SEQUENCE [LARGE SCALE GENOMIC DNA]</scope>
    <source>
        <strain evidence="1 2">RM3268</strain>
    </source>
</reference>
<dbReference type="eggNOG" id="COG0739">
    <property type="taxonomic scope" value="Bacteria"/>
</dbReference>
<comment type="caution">
    <text evidence="1">The sequence shown here is derived from an EMBL/GenBank/DDBJ whole genome shotgun (WGS) entry which is preliminary data.</text>
</comment>
<dbReference type="Proteomes" id="UP000005709">
    <property type="component" value="Unassembled WGS sequence"/>
</dbReference>
<proteinExistence type="predicted"/>
<protein>
    <submittedName>
        <fullName evidence="1">Uncharacterized protein</fullName>
    </submittedName>
</protein>
<name>C8PLI6_9BACT</name>
<evidence type="ECO:0000313" key="2">
    <source>
        <dbReference type="Proteomes" id="UP000005709"/>
    </source>
</evidence>
<sequence length="91" mass="10280">MPKIDLNGDGVKTISRKNNKIYFDLDNNKFAENISWIDKNDGILINKTLITNSITNGSELFGNHTLLNDNSLTPNRFEALKEFANLNLLIV</sequence>